<comment type="caution">
    <text evidence="2">The sequence shown here is derived from an EMBL/GenBank/DDBJ whole genome shotgun (WGS) entry which is preliminary data.</text>
</comment>
<organism evidence="2 3">
    <name type="scientific">Diplocarpon rosae</name>
    <dbReference type="NCBI Taxonomy" id="946125"/>
    <lineage>
        <taxon>Eukaryota</taxon>
        <taxon>Fungi</taxon>
        <taxon>Dikarya</taxon>
        <taxon>Ascomycota</taxon>
        <taxon>Pezizomycotina</taxon>
        <taxon>Leotiomycetes</taxon>
        <taxon>Helotiales</taxon>
        <taxon>Drepanopezizaceae</taxon>
        <taxon>Diplocarpon</taxon>
    </lineage>
</organism>
<keyword evidence="3" id="KW-1185">Reference proteome</keyword>
<evidence type="ECO:0000313" key="3">
    <source>
        <dbReference type="Proteomes" id="UP001285354"/>
    </source>
</evidence>
<evidence type="ECO:0000256" key="1">
    <source>
        <dbReference type="SAM" id="MobiDB-lite"/>
    </source>
</evidence>
<accession>A0AAD9SSU2</accession>
<name>A0AAD9SSU2_9HELO</name>
<protein>
    <submittedName>
        <fullName evidence="2">Uncharacterized protein</fullName>
    </submittedName>
</protein>
<proteinExistence type="predicted"/>
<reference evidence="2" key="1">
    <citation type="submission" date="2023-06" db="EMBL/GenBank/DDBJ databases">
        <title>Draft genome of Marssonina rosae.</title>
        <authorList>
            <person name="Cheng Q."/>
        </authorList>
    </citation>
    <scope>NUCLEOTIDE SEQUENCE</scope>
    <source>
        <strain evidence="2">R4</strain>
    </source>
</reference>
<dbReference type="EMBL" id="JAUBYV010000011">
    <property type="protein sequence ID" value="KAK2624023.1"/>
    <property type="molecule type" value="Genomic_DNA"/>
</dbReference>
<sequence>MHFQPPIPHPATLNAPKNVFKIPKLNVLYPQHSSVSLEQEQLGDSRSKSEATSTSKCMSPAFETKA</sequence>
<dbReference type="Proteomes" id="UP001285354">
    <property type="component" value="Unassembled WGS sequence"/>
</dbReference>
<gene>
    <name evidence="2" type="ORF">QTJ16_006657</name>
</gene>
<feature type="region of interest" description="Disordered" evidence="1">
    <location>
        <begin position="33"/>
        <end position="66"/>
    </location>
</feature>
<feature type="compositionally biased region" description="Polar residues" evidence="1">
    <location>
        <begin position="33"/>
        <end position="42"/>
    </location>
</feature>
<evidence type="ECO:0000313" key="2">
    <source>
        <dbReference type="EMBL" id="KAK2624023.1"/>
    </source>
</evidence>
<dbReference type="AlphaFoldDB" id="A0AAD9SSU2"/>